<evidence type="ECO:0000313" key="2">
    <source>
        <dbReference type="EMBL" id="GAA5504589.1"/>
    </source>
</evidence>
<sequence>MKTLSIALFLFFGSVMCGCDDATNRTVTEDADAKAIADYEAALAAATADVSDEEMTEEEE</sequence>
<keyword evidence="1" id="KW-0732">Signal</keyword>
<comment type="caution">
    <text evidence="2">The sequence shown here is derived from an EMBL/GenBank/DDBJ whole genome shotgun (WGS) entry which is preliminary data.</text>
</comment>
<evidence type="ECO:0008006" key="4">
    <source>
        <dbReference type="Google" id="ProtNLM"/>
    </source>
</evidence>
<evidence type="ECO:0000256" key="1">
    <source>
        <dbReference type="SAM" id="SignalP"/>
    </source>
</evidence>
<organism evidence="2 3">
    <name type="scientific">Novipirellula caenicola</name>
    <dbReference type="NCBI Taxonomy" id="1536901"/>
    <lineage>
        <taxon>Bacteria</taxon>
        <taxon>Pseudomonadati</taxon>
        <taxon>Planctomycetota</taxon>
        <taxon>Planctomycetia</taxon>
        <taxon>Pirellulales</taxon>
        <taxon>Pirellulaceae</taxon>
        <taxon>Novipirellula</taxon>
    </lineage>
</organism>
<dbReference type="PROSITE" id="PS51257">
    <property type="entry name" value="PROKAR_LIPOPROTEIN"/>
    <property type="match status" value="1"/>
</dbReference>
<dbReference type="RefSeq" id="WP_345681627.1">
    <property type="nucleotide sequence ID" value="NZ_BAABRO010000001.1"/>
</dbReference>
<evidence type="ECO:0000313" key="3">
    <source>
        <dbReference type="Proteomes" id="UP001416858"/>
    </source>
</evidence>
<gene>
    <name evidence="2" type="ORF">Rcae01_00028</name>
</gene>
<reference evidence="2 3" key="1">
    <citation type="submission" date="2024-02" db="EMBL/GenBank/DDBJ databases">
        <title>Rhodopirellula caenicola NBRC 110016.</title>
        <authorList>
            <person name="Ichikawa N."/>
            <person name="Katano-Makiyama Y."/>
            <person name="Hidaka K."/>
        </authorList>
    </citation>
    <scope>NUCLEOTIDE SEQUENCE [LARGE SCALE GENOMIC DNA]</scope>
    <source>
        <strain evidence="2 3">NBRC 110016</strain>
    </source>
</reference>
<proteinExistence type="predicted"/>
<dbReference type="EMBL" id="BAABRO010000001">
    <property type="protein sequence ID" value="GAA5504589.1"/>
    <property type="molecule type" value="Genomic_DNA"/>
</dbReference>
<accession>A0ABP9VH97</accession>
<feature type="chain" id="PRO_5045041544" description="Secreted protein" evidence="1">
    <location>
        <begin position="18"/>
        <end position="60"/>
    </location>
</feature>
<name>A0ABP9VH97_9BACT</name>
<feature type="signal peptide" evidence="1">
    <location>
        <begin position="1"/>
        <end position="17"/>
    </location>
</feature>
<protein>
    <recommendedName>
        <fullName evidence="4">Secreted protein</fullName>
    </recommendedName>
</protein>
<dbReference type="Proteomes" id="UP001416858">
    <property type="component" value="Unassembled WGS sequence"/>
</dbReference>
<keyword evidence="3" id="KW-1185">Reference proteome</keyword>